<keyword evidence="7 9" id="KW-0472">Membrane</keyword>
<dbReference type="GO" id="GO:0008360">
    <property type="term" value="P:regulation of cell shape"/>
    <property type="evidence" value="ECO:0007669"/>
    <property type="project" value="UniProtKB-KW"/>
</dbReference>
<dbReference type="SUPFAM" id="SSF49785">
    <property type="entry name" value="Galactose-binding domain-like"/>
    <property type="match status" value="1"/>
</dbReference>
<evidence type="ECO:0000256" key="1">
    <source>
        <dbReference type="ARBA" id="ARBA00004651"/>
    </source>
</evidence>
<feature type="transmembrane region" description="Helical" evidence="9">
    <location>
        <begin position="221"/>
        <end position="241"/>
    </location>
</feature>
<feature type="transmembrane region" description="Helical" evidence="9">
    <location>
        <begin position="515"/>
        <end position="536"/>
    </location>
</feature>
<dbReference type="GO" id="GO:0015648">
    <property type="term" value="F:lipid-linked peptidoglycan transporter activity"/>
    <property type="evidence" value="ECO:0007669"/>
    <property type="project" value="TreeGrafter"/>
</dbReference>
<protein>
    <submittedName>
        <fullName evidence="10">Murein biosynthesis integral membrane protein MurJ</fullName>
    </submittedName>
</protein>
<accession>A0A542YMZ8</accession>
<evidence type="ECO:0000256" key="9">
    <source>
        <dbReference type="SAM" id="Phobius"/>
    </source>
</evidence>
<dbReference type="InterPro" id="IPR051050">
    <property type="entry name" value="Lipid_II_flippase_MurJ/MviN"/>
</dbReference>
<keyword evidence="2" id="KW-1003">Cell membrane</keyword>
<proteinExistence type="predicted"/>
<feature type="transmembrane region" description="Helical" evidence="9">
    <location>
        <begin position="42"/>
        <end position="62"/>
    </location>
</feature>
<dbReference type="EMBL" id="VFOP01000001">
    <property type="protein sequence ID" value="TQL49427.1"/>
    <property type="molecule type" value="Genomic_DNA"/>
</dbReference>
<evidence type="ECO:0000256" key="8">
    <source>
        <dbReference type="SAM" id="MobiDB-lite"/>
    </source>
</evidence>
<evidence type="ECO:0000256" key="5">
    <source>
        <dbReference type="ARBA" id="ARBA00022984"/>
    </source>
</evidence>
<dbReference type="GO" id="GO:0005886">
    <property type="term" value="C:plasma membrane"/>
    <property type="evidence" value="ECO:0007669"/>
    <property type="project" value="UniProtKB-SubCell"/>
</dbReference>
<feature type="transmembrane region" description="Helical" evidence="9">
    <location>
        <begin position="262"/>
        <end position="285"/>
    </location>
</feature>
<evidence type="ECO:0000256" key="6">
    <source>
        <dbReference type="ARBA" id="ARBA00022989"/>
    </source>
</evidence>
<dbReference type="InterPro" id="IPR008979">
    <property type="entry name" value="Galactose-bd-like_sf"/>
</dbReference>
<keyword evidence="4" id="KW-0133">Cell shape</keyword>
<feature type="transmembrane region" description="Helical" evidence="9">
    <location>
        <begin position="998"/>
        <end position="1023"/>
    </location>
</feature>
<dbReference type="Pfam" id="PF03023">
    <property type="entry name" value="MurJ"/>
    <property type="match status" value="1"/>
</dbReference>
<evidence type="ECO:0000256" key="3">
    <source>
        <dbReference type="ARBA" id="ARBA00022692"/>
    </source>
</evidence>
<feature type="region of interest" description="Disordered" evidence="8">
    <location>
        <begin position="1024"/>
        <end position="1092"/>
    </location>
</feature>
<dbReference type="AlphaFoldDB" id="A0A542YMZ8"/>
<dbReference type="PRINTS" id="PR01806">
    <property type="entry name" value="VIRFACTRMVIN"/>
</dbReference>
<reference evidence="10 11" key="1">
    <citation type="submission" date="2019-06" db="EMBL/GenBank/DDBJ databases">
        <title>Sequencing the genomes of 1000 actinobacteria strains.</title>
        <authorList>
            <person name="Klenk H.-P."/>
        </authorList>
    </citation>
    <scope>NUCLEOTIDE SEQUENCE [LARGE SCALE GENOMIC DNA]</scope>
    <source>
        <strain evidence="10 11">DSM 12335</strain>
    </source>
</reference>
<feature type="transmembrane region" description="Helical" evidence="9">
    <location>
        <begin position="305"/>
        <end position="330"/>
    </location>
</feature>
<feature type="compositionally biased region" description="Acidic residues" evidence="8">
    <location>
        <begin position="956"/>
        <end position="971"/>
    </location>
</feature>
<keyword evidence="6 9" id="KW-1133">Transmembrane helix</keyword>
<feature type="region of interest" description="Disordered" evidence="8">
    <location>
        <begin position="1"/>
        <end position="30"/>
    </location>
</feature>
<evidence type="ECO:0000256" key="4">
    <source>
        <dbReference type="ARBA" id="ARBA00022960"/>
    </source>
</evidence>
<feature type="region of interest" description="Disordered" evidence="8">
    <location>
        <begin position="883"/>
        <end position="902"/>
    </location>
</feature>
<dbReference type="CDD" id="cd13123">
    <property type="entry name" value="MATE_MurJ_like"/>
    <property type="match status" value="1"/>
</dbReference>
<dbReference type="Gene3D" id="2.60.120.260">
    <property type="entry name" value="Galactose-binding domain-like"/>
    <property type="match status" value="1"/>
</dbReference>
<feature type="region of interest" description="Disordered" evidence="8">
    <location>
        <begin position="586"/>
        <end position="626"/>
    </location>
</feature>
<feature type="transmembrane region" description="Helical" evidence="9">
    <location>
        <begin position="487"/>
        <end position="509"/>
    </location>
</feature>
<feature type="transmembrane region" description="Helical" evidence="9">
    <location>
        <begin position="74"/>
        <end position="92"/>
    </location>
</feature>
<evidence type="ECO:0000313" key="11">
    <source>
        <dbReference type="Proteomes" id="UP000319516"/>
    </source>
</evidence>
<dbReference type="GO" id="GO:0034204">
    <property type="term" value="P:lipid translocation"/>
    <property type="evidence" value="ECO:0007669"/>
    <property type="project" value="TreeGrafter"/>
</dbReference>
<feature type="transmembrane region" description="Helical" evidence="9">
    <location>
        <begin position="148"/>
        <end position="171"/>
    </location>
</feature>
<feature type="transmembrane region" description="Helical" evidence="9">
    <location>
        <begin position="390"/>
        <end position="409"/>
    </location>
</feature>
<dbReference type="PANTHER" id="PTHR47019:SF1">
    <property type="entry name" value="LIPID II FLIPPASE MURJ"/>
    <property type="match status" value="1"/>
</dbReference>
<dbReference type="GO" id="GO:0009252">
    <property type="term" value="P:peptidoglycan biosynthetic process"/>
    <property type="evidence" value="ECO:0007669"/>
    <property type="project" value="UniProtKB-KW"/>
</dbReference>
<dbReference type="OrthoDB" id="9786339at2"/>
<dbReference type="Proteomes" id="UP000319516">
    <property type="component" value="Unassembled WGS sequence"/>
</dbReference>
<comment type="caution">
    <text evidence="10">The sequence shown here is derived from an EMBL/GenBank/DDBJ whole genome shotgun (WGS) entry which is preliminary data.</text>
</comment>
<dbReference type="Gene3D" id="3.30.200.20">
    <property type="entry name" value="Phosphorylase Kinase, domain 1"/>
    <property type="match status" value="1"/>
</dbReference>
<feature type="transmembrane region" description="Helical" evidence="9">
    <location>
        <begin position="421"/>
        <end position="441"/>
    </location>
</feature>
<dbReference type="Gene3D" id="1.10.510.10">
    <property type="entry name" value="Transferase(Phosphotransferase) domain 1"/>
    <property type="match status" value="1"/>
</dbReference>
<feature type="transmembrane region" description="Helical" evidence="9">
    <location>
        <begin position="113"/>
        <end position="136"/>
    </location>
</feature>
<evidence type="ECO:0000256" key="7">
    <source>
        <dbReference type="ARBA" id="ARBA00023136"/>
    </source>
</evidence>
<evidence type="ECO:0000313" key="10">
    <source>
        <dbReference type="EMBL" id="TQL49427.1"/>
    </source>
</evidence>
<feature type="region of interest" description="Disordered" evidence="8">
    <location>
        <begin position="912"/>
        <end position="992"/>
    </location>
</feature>
<dbReference type="SUPFAM" id="SSF56112">
    <property type="entry name" value="Protein kinase-like (PK-like)"/>
    <property type="match status" value="1"/>
</dbReference>
<sequence>MSNDPTPGRDTPPPTGEPAPQTGGHSSASLARHSAVMASGTLVSRVLGLIRVALLAGAIGLLGPAGNAWQTANTLPNTIYILLAGGVLNVVLVPQLTRAATLGAKGQDLTDRLITLMLVALIGITVVVTAGAAVLTKFYAWSWSGDQLALSVAFAYLCLPQVLFYGLYTLLGQILSSQERFGWFMWAPVVNNVVAIAGLVVFTMLYPEARNTPPGEWTSSMIWWLGGTATLGVVCQAAVLVQPVRASGFRYRPRWGFRGVGLGATSRLALWTLAVIAVSQLGMWLTTNVLNWVSNQGDDVPGKIIYENAFLFFMLPHSLVTLSLVTAMFTQMSRSAAVDDVPALRLQYAHGLRLLGAVIIPISVAMFLLAPAMTGVLLFRNEPAETIATAYVTMSLLVGLPPYAVYILSTRIFHSYQDGRTPFDLQIAISVVAIAGTLLALTVPATWAAVVIGLGQSLGQAAAAVLGVRWVRRRLGTAPLGRVRTTYLSAMIAAAVAAVPTLLVIWGGSMALDGVLRHVVVLGVGGLLYFGCYALVAHRLGITELAEAVAPLLRRLGRGRGGPAAPDAVEAPAGLVLAANPNPAEVTEQVDPAPDGTSDAAPAPDDQFPTDPAGSPEQRKEHGLRGIESGTALGGRYVLEELLASRGDSLEYWSAHDSTLERLVAVTLLPADGEHEQMAHAVLDGARRTAGVDDSRLVRVLDVGLDDGMCWIVEEGLAESESLASLVANRPLPAEEARRIIGEAASGMEAARRRGLHHLYLSPHAVLRTREGVIKVSGVAVAAALEQTEEIPAVEASLIDTGDLVSLLYTGLTGRWPGEDMEGLRSAHRSDDGSLPAPSEVVAGVPGDLDALCRAMLDASYDHREGPQTPGELARQLSPWATEPVAATGPTGPDAPVSGGGAEAALVGTAGASAAATAAQPGPVHDETPAGGNEPADPSYFRPRGAAGAAGATGPDADDPDPDDEGYDDYDGFGAATGPDRTLPPGVREDQPPGSQTGLVLLLLLGVVAIAVVVAVSAFSGFFSGGDDDPSPAAPTAPATSTPTDDTAPTTEEPEETTTSAPANDEPYEAVGASGFDHFGGDEKSDLAPDAVDGDDSTFWRSYWYTAANWGNLKDGVGLAIDLGEEVPVSEVTVLFPEGDYGAEVFVNDEPTDEGGTSLGSDDSASGTWELTADEPVTGRYVIVWFDRAWTGPNGEVAQVSEVTVQ</sequence>
<dbReference type="RefSeq" id="WP_141783689.1">
    <property type="nucleotide sequence ID" value="NZ_BAAAIK010000003.1"/>
</dbReference>
<organism evidence="10 11">
    <name type="scientific">Ornithinicoccus hortensis</name>
    <dbReference type="NCBI Taxonomy" id="82346"/>
    <lineage>
        <taxon>Bacteria</taxon>
        <taxon>Bacillati</taxon>
        <taxon>Actinomycetota</taxon>
        <taxon>Actinomycetes</taxon>
        <taxon>Micrococcales</taxon>
        <taxon>Intrasporangiaceae</taxon>
        <taxon>Ornithinicoccus</taxon>
    </lineage>
</organism>
<dbReference type="PANTHER" id="PTHR47019">
    <property type="entry name" value="LIPID II FLIPPASE MURJ"/>
    <property type="match status" value="1"/>
</dbReference>
<dbReference type="CDD" id="cd13973">
    <property type="entry name" value="PK_MviN-like"/>
    <property type="match status" value="1"/>
</dbReference>
<keyword evidence="5" id="KW-0573">Peptidoglycan synthesis</keyword>
<comment type="subcellular location">
    <subcellularLocation>
        <location evidence="1">Cell membrane</location>
        <topology evidence="1">Multi-pass membrane protein</topology>
    </subcellularLocation>
</comment>
<keyword evidence="11" id="KW-1185">Reference proteome</keyword>
<gene>
    <name evidence="10" type="ORF">FB467_0497</name>
</gene>
<feature type="compositionally biased region" description="Low complexity" evidence="8">
    <location>
        <begin position="1034"/>
        <end position="1063"/>
    </location>
</feature>
<feature type="compositionally biased region" description="Low complexity" evidence="8">
    <location>
        <begin position="945"/>
        <end position="955"/>
    </location>
</feature>
<keyword evidence="3 9" id="KW-0812">Transmembrane</keyword>
<feature type="region of interest" description="Disordered" evidence="8">
    <location>
        <begin position="818"/>
        <end position="837"/>
    </location>
</feature>
<dbReference type="InterPro" id="IPR011009">
    <property type="entry name" value="Kinase-like_dom_sf"/>
</dbReference>
<feature type="transmembrane region" description="Helical" evidence="9">
    <location>
        <begin position="183"/>
        <end position="206"/>
    </location>
</feature>
<feature type="compositionally biased region" description="Basic and acidic residues" evidence="8">
    <location>
        <begin position="822"/>
        <end position="832"/>
    </location>
</feature>
<dbReference type="InterPro" id="IPR004268">
    <property type="entry name" value="MurJ"/>
</dbReference>
<name>A0A542YMZ8_9MICO</name>
<evidence type="ECO:0000256" key="2">
    <source>
        <dbReference type="ARBA" id="ARBA00022475"/>
    </source>
</evidence>
<feature type="transmembrane region" description="Helical" evidence="9">
    <location>
        <begin position="351"/>
        <end position="370"/>
    </location>
</feature>
<dbReference type="NCBIfam" id="TIGR01695">
    <property type="entry name" value="murJ_mviN"/>
    <property type="match status" value="1"/>
</dbReference>